<accession>A0A151P8C0</accession>
<evidence type="ECO:0000313" key="3">
    <source>
        <dbReference type="Proteomes" id="UP000050525"/>
    </source>
</evidence>
<evidence type="ECO:0000313" key="2">
    <source>
        <dbReference type="EMBL" id="KYO45273.1"/>
    </source>
</evidence>
<dbReference type="AlphaFoldDB" id="A0A151P8C0"/>
<reference evidence="2 3" key="1">
    <citation type="journal article" date="2012" name="Genome Biol.">
        <title>Sequencing three crocodilian genomes to illuminate the evolution of archosaurs and amniotes.</title>
        <authorList>
            <person name="St John J.A."/>
            <person name="Braun E.L."/>
            <person name="Isberg S.R."/>
            <person name="Miles L.G."/>
            <person name="Chong A.Y."/>
            <person name="Gongora J."/>
            <person name="Dalzell P."/>
            <person name="Moran C."/>
            <person name="Bed'hom B."/>
            <person name="Abzhanov A."/>
            <person name="Burgess S.C."/>
            <person name="Cooksey A.M."/>
            <person name="Castoe T.A."/>
            <person name="Crawford N.G."/>
            <person name="Densmore L.D."/>
            <person name="Drew J.C."/>
            <person name="Edwards S.V."/>
            <person name="Faircloth B.C."/>
            <person name="Fujita M.K."/>
            <person name="Greenwold M.J."/>
            <person name="Hoffmann F.G."/>
            <person name="Howard J.M."/>
            <person name="Iguchi T."/>
            <person name="Janes D.E."/>
            <person name="Khan S.Y."/>
            <person name="Kohno S."/>
            <person name="de Koning A.J."/>
            <person name="Lance S.L."/>
            <person name="McCarthy F.M."/>
            <person name="McCormack J.E."/>
            <person name="Merchant M.E."/>
            <person name="Peterson D.G."/>
            <person name="Pollock D.D."/>
            <person name="Pourmand N."/>
            <person name="Raney B.J."/>
            <person name="Roessler K.A."/>
            <person name="Sanford J.R."/>
            <person name="Sawyer R.H."/>
            <person name="Schmidt C.J."/>
            <person name="Triplett E.W."/>
            <person name="Tuberville T.D."/>
            <person name="Venegas-Anaya M."/>
            <person name="Howard J.T."/>
            <person name="Jarvis E.D."/>
            <person name="Guillette L.J.Jr."/>
            <person name="Glenn T.C."/>
            <person name="Green R.E."/>
            <person name="Ray D.A."/>
        </authorList>
    </citation>
    <scope>NUCLEOTIDE SEQUENCE [LARGE SCALE GENOMIC DNA]</scope>
    <source>
        <strain evidence="2">KSC_2009_1</strain>
    </source>
</reference>
<sequence length="102" mass="11212">MKASTEVARILELPPPGLLQRGHLDATSGFPKVRCPHAGELNGWTLFVGFVETKVTPPDPSLMKHRERKSPEKGRGTDVRIQSRCVPDAKPQRRSSVQGCLA</sequence>
<proteinExistence type="predicted"/>
<comment type="caution">
    <text evidence="2">The sequence shown here is derived from an EMBL/GenBank/DDBJ whole genome shotgun (WGS) entry which is preliminary data.</text>
</comment>
<dbReference type="Proteomes" id="UP000050525">
    <property type="component" value="Unassembled WGS sequence"/>
</dbReference>
<gene>
    <name evidence="2" type="ORF">Y1Q_0014714</name>
</gene>
<name>A0A151P8C0_ALLMI</name>
<organism evidence="2 3">
    <name type="scientific">Alligator mississippiensis</name>
    <name type="common">American alligator</name>
    <dbReference type="NCBI Taxonomy" id="8496"/>
    <lineage>
        <taxon>Eukaryota</taxon>
        <taxon>Metazoa</taxon>
        <taxon>Chordata</taxon>
        <taxon>Craniata</taxon>
        <taxon>Vertebrata</taxon>
        <taxon>Euteleostomi</taxon>
        <taxon>Archelosauria</taxon>
        <taxon>Archosauria</taxon>
        <taxon>Crocodylia</taxon>
        <taxon>Alligatoridae</taxon>
        <taxon>Alligatorinae</taxon>
        <taxon>Alligator</taxon>
    </lineage>
</organism>
<feature type="region of interest" description="Disordered" evidence="1">
    <location>
        <begin position="57"/>
        <end position="102"/>
    </location>
</feature>
<feature type="compositionally biased region" description="Basic and acidic residues" evidence="1">
    <location>
        <begin position="69"/>
        <end position="78"/>
    </location>
</feature>
<protein>
    <submittedName>
        <fullName evidence="2">Uncharacterized protein</fullName>
    </submittedName>
</protein>
<evidence type="ECO:0000256" key="1">
    <source>
        <dbReference type="SAM" id="MobiDB-lite"/>
    </source>
</evidence>
<keyword evidence="3" id="KW-1185">Reference proteome</keyword>
<dbReference type="EMBL" id="AKHW03000629">
    <property type="protein sequence ID" value="KYO45273.1"/>
    <property type="molecule type" value="Genomic_DNA"/>
</dbReference>